<name>A0A077JIF5_PSEAI</name>
<dbReference type="EMBL" id="CVVU01000049">
    <property type="protein sequence ID" value="CRO24391.1"/>
    <property type="molecule type" value="Genomic_DNA"/>
</dbReference>
<evidence type="ECO:0000256" key="2">
    <source>
        <dbReference type="ARBA" id="ARBA00022448"/>
    </source>
</evidence>
<dbReference type="Gene3D" id="3.30.2090.10">
    <property type="entry name" value="Multidrug efflux transporter AcrB TolC docking domain, DN and DC subdomains"/>
    <property type="match status" value="2"/>
</dbReference>
<evidence type="ECO:0000256" key="4">
    <source>
        <dbReference type="ARBA" id="ARBA00022519"/>
    </source>
</evidence>
<keyword evidence="2" id="KW-0813">Transport</keyword>
<evidence type="ECO:0000313" key="10">
    <source>
        <dbReference type="EMBL" id="WOS78942.1"/>
    </source>
</evidence>
<accession>A0A077JIF5</accession>
<dbReference type="SUPFAM" id="SSF82693">
    <property type="entry name" value="Multidrug efflux transporter AcrB pore domain, PN1, PN2, PC1 and PC2 subdomains"/>
    <property type="match status" value="3"/>
</dbReference>
<evidence type="ECO:0000256" key="5">
    <source>
        <dbReference type="ARBA" id="ARBA00022692"/>
    </source>
</evidence>
<dbReference type="Gene3D" id="3.30.70.1320">
    <property type="entry name" value="Multidrug efflux transporter AcrB pore domain like"/>
    <property type="match status" value="1"/>
</dbReference>
<evidence type="ECO:0000313" key="11">
    <source>
        <dbReference type="Proteomes" id="UP000045039"/>
    </source>
</evidence>
<dbReference type="GO" id="GO:0005886">
    <property type="term" value="C:plasma membrane"/>
    <property type="evidence" value="ECO:0007669"/>
    <property type="project" value="UniProtKB-SubCell"/>
</dbReference>
<evidence type="ECO:0000256" key="7">
    <source>
        <dbReference type="ARBA" id="ARBA00023136"/>
    </source>
</evidence>
<gene>
    <name evidence="9" type="primary">bepE_1</name>
    <name evidence="10" type="synonym">mexI</name>
    <name evidence="10" type="ORF">L4V69_07320</name>
    <name evidence="9" type="ORF">PAERUG_P19_London_7_VIM_2_05_10_01151</name>
</gene>
<dbReference type="KEGG" id="paeb:NCGM1900_0752"/>
<proteinExistence type="predicted"/>
<feature type="transmembrane region" description="Helical" evidence="8">
    <location>
        <begin position="521"/>
        <end position="542"/>
    </location>
</feature>
<dbReference type="SMR" id="A0A077JIF5"/>
<dbReference type="SUPFAM" id="SSF82714">
    <property type="entry name" value="Multidrug efflux transporter AcrB TolC docking domain, DN and DC subdomains"/>
    <property type="match status" value="2"/>
</dbReference>
<dbReference type="RefSeq" id="WP_003093610.1">
    <property type="nucleotide sequence ID" value="NZ_AP014622.1"/>
</dbReference>
<dbReference type="Gene3D" id="3.30.70.1440">
    <property type="entry name" value="Multidrug efflux transporter AcrB pore domain"/>
    <property type="match status" value="1"/>
</dbReference>
<dbReference type="NCBIfam" id="NF033617">
    <property type="entry name" value="RND_permease_2"/>
    <property type="match status" value="1"/>
</dbReference>
<dbReference type="AlphaFoldDB" id="A0A077JIF5"/>
<dbReference type="InterPro" id="IPR001036">
    <property type="entry name" value="Acrflvin-R"/>
</dbReference>
<dbReference type="GO" id="GO:0042910">
    <property type="term" value="F:xenobiotic transmembrane transporter activity"/>
    <property type="evidence" value="ECO:0007669"/>
    <property type="project" value="TreeGrafter"/>
</dbReference>
<dbReference type="SUPFAM" id="SSF82866">
    <property type="entry name" value="Multidrug efflux transporter AcrB transmembrane domain"/>
    <property type="match status" value="2"/>
</dbReference>
<reference evidence="10" key="4">
    <citation type="submission" date="2023-10" db="EMBL/GenBank/DDBJ databases">
        <title>Pathogen: clinical or host-associated sample.</title>
        <authorList>
            <person name="Hergert J."/>
            <person name="Casey R."/>
            <person name="Wagner J."/>
            <person name="Young E.L."/>
            <person name="Oakeson K.F."/>
        </authorList>
    </citation>
    <scope>NUCLEOTIDE SEQUENCE</scope>
    <source>
        <strain evidence="10">2021CK-01020</strain>
    </source>
</reference>
<sequence>MTFTDLFVRRPVLALVVSTLILLLGLFSLGKLPIRQYPLLESSTITVTTEYPGASADLMQGFVTQPIAQAVSSVEGIDYLSSTSVQGRSVVTIRMLLNRDSTQAMTETMAKVNSVRYKLPERAYDSVIERSSGETTAVAYVGFSSKTLPIPALTDYLSRVVEPMFSSIDGVAKVQTFGGQRLAMRLWLDADRLAGRGLTASDVAEAIRRNNYQAAPGMVKGQYVLSNVRVNTDLTNVDDFREMVIRNDGNGLVRLRDVGTVELGAAATETSALMDGDPAVHLGLFPTPTGNPLVIVDGIRKLLPEIQKTLPPDVRVDLAYETSRFIQASIDEVVRTLVEALLIVVLVIYLCLGSLRSVLIPVATIPLSMLGAAALMLAFGFSVNLLTLLAMVLAIGLVVDDAIVVVENVHRHIEEGKSPVAAALIGAREVAGPVIAMTITLAAVYTPIGLMGGLTGALFREFALTLAGAVIVSGVVALTLSPVMSSLLLQAHQNEGRMGRAAEWFFGGLTRRYGQVLEFSLGHRWLTGGLALLVCISLPLLYSMPKRELAPTEDQAAVLTAIKAPQHANLDYVELFARKLDQVYTSIPETVSTWIINGTDGPAASFGGINLAAWEKRERDASAIQSELQGKVGDVEGSSIFAFQLAALPGSTGGLPVQMVLRSPQDYPVLYRTMEEIKQKARQSGLFVVVDSDLDYNNPVVQVRIDRAKANSLGIRMQDIGESLAVLVGENYVNRFGMEGRSYDVIPQSLRDQRFTPQALARQFVRTQDGNLVPLSTVVRVELQVEPNKLIQFDQQNAATLQAIPAPGVSMGQAVAFLDDVARGLPAGFSHDWQSDSRQYTQEGNTLVFAFLAALVVIYLVLAAQYESLADPLIILITVPLSICGALLPLALGYATMNIYTQIGLVTLIGLISKHGILMVEFANELQLHERLDRRAAILRAAQIRLRPVLMTTAAMVFGLVPLLFASGAGAASRFGLGVVIVSGMLVGTLFTLFVLPTVYTLLARNHAEVDKSPRSRQLAEADLLVNKA</sequence>
<keyword evidence="5 8" id="KW-0812">Transmembrane</keyword>
<feature type="transmembrane region" description="Helical" evidence="8">
    <location>
        <begin position="847"/>
        <end position="866"/>
    </location>
</feature>
<keyword evidence="4" id="KW-0997">Cell inner membrane</keyword>
<dbReference type="Pfam" id="PF00873">
    <property type="entry name" value="ACR_tran"/>
    <property type="match status" value="1"/>
</dbReference>
<reference evidence="10" key="3">
    <citation type="submission" date="2023-06" db="EMBL/GenBank/DDBJ databases">
        <authorList>
            <consortium name="Clinical and Environmental Microbiology Branch: Whole genome sequencing antimicrobial resistance pathogens in the healthcare setting"/>
        </authorList>
    </citation>
    <scope>NUCLEOTIDE SEQUENCE</scope>
    <source>
        <strain evidence="10">2021CK-01020</strain>
    </source>
</reference>
<feature type="transmembrane region" description="Helical" evidence="8">
    <location>
        <begin position="430"/>
        <end position="450"/>
    </location>
</feature>
<feature type="transmembrane region" description="Helical" evidence="8">
    <location>
        <begin position="462"/>
        <end position="489"/>
    </location>
</feature>
<dbReference type="PANTHER" id="PTHR32063">
    <property type="match status" value="1"/>
</dbReference>
<reference evidence="9" key="2">
    <citation type="submission" date="2015-06" db="EMBL/GenBank/DDBJ databases">
        <authorList>
            <person name="Radhakrishnan R."/>
            <person name="Underwood A."/>
            <person name="Al-Shahib A."/>
        </authorList>
    </citation>
    <scope>NUCLEOTIDE SEQUENCE</scope>
    <source>
        <strain evidence="9">P19_London_7_VIM_2_05_10</strain>
    </source>
</reference>
<dbReference type="Proteomes" id="UP001297540">
    <property type="component" value="Chromosome"/>
</dbReference>
<dbReference type="EMBL" id="CP136986">
    <property type="protein sequence ID" value="WOS78942.1"/>
    <property type="molecule type" value="Genomic_DNA"/>
</dbReference>
<keyword evidence="6 8" id="KW-1133">Transmembrane helix</keyword>
<dbReference type="Gene3D" id="3.30.70.1430">
    <property type="entry name" value="Multidrug efflux transporter AcrB pore domain"/>
    <property type="match status" value="2"/>
</dbReference>
<reference evidence="11" key="1">
    <citation type="submission" date="2015-06" db="EMBL/GenBank/DDBJ databases">
        <authorList>
            <person name="Radhakrishnan Rajesh"/>
            <person name="Underwood Anthony"/>
            <person name="Al-Shahib Ali"/>
        </authorList>
    </citation>
    <scope>NUCLEOTIDE SEQUENCE [LARGE SCALE GENOMIC DNA]</scope>
    <source>
        <strain evidence="11">P19_London_7_VIM_2_05_10</strain>
    </source>
</reference>
<evidence type="ECO:0000256" key="6">
    <source>
        <dbReference type="ARBA" id="ARBA00022989"/>
    </source>
</evidence>
<comment type="subcellular location">
    <subcellularLocation>
        <location evidence="1">Cell inner membrane</location>
        <topology evidence="1">Multi-pass membrane protein</topology>
    </subcellularLocation>
</comment>
<feature type="transmembrane region" description="Helical" evidence="8">
    <location>
        <begin position="944"/>
        <end position="965"/>
    </location>
</feature>
<dbReference type="PANTHER" id="PTHR32063:SF28">
    <property type="entry name" value="BLR2861 PROTEIN"/>
    <property type="match status" value="1"/>
</dbReference>
<evidence type="ECO:0000256" key="3">
    <source>
        <dbReference type="ARBA" id="ARBA00022475"/>
    </source>
</evidence>
<keyword evidence="7 8" id="KW-0472">Membrane</keyword>
<protein>
    <submittedName>
        <fullName evidence="9">Efflux pump membrane transporter BepE</fullName>
    </submittedName>
    <submittedName>
        <fullName evidence="10">Multidrug efflux RND transporter permease MexI</fullName>
    </submittedName>
</protein>
<feature type="transmembrane region" description="Helical" evidence="8">
    <location>
        <begin position="873"/>
        <end position="897"/>
    </location>
</feature>
<keyword evidence="3" id="KW-1003">Cell membrane</keyword>
<feature type="transmembrane region" description="Helical" evidence="8">
    <location>
        <begin position="12"/>
        <end position="30"/>
    </location>
</feature>
<organism evidence="9 11">
    <name type="scientific">Pseudomonas aeruginosa</name>
    <dbReference type="NCBI Taxonomy" id="287"/>
    <lineage>
        <taxon>Bacteria</taxon>
        <taxon>Pseudomonadati</taxon>
        <taxon>Pseudomonadota</taxon>
        <taxon>Gammaproteobacteria</taxon>
        <taxon>Pseudomonadales</taxon>
        <taxon>Pseudomonadaceae</taxon>
        <taxon>Pseudomonas</taxon>
    </lineage>
</organism>
<dbReference type="InterPro" id="IPR027463">
    <property type="entry name" value="AcrB_DN_DC_subdom"/>
</dbReference>
<dbReference type="Proteomes" id="UP000045039">
    <property type="component" value="Unassembled WGS sequence"/>
</dbReference>
<evidence type="ECO:0000256" key="1">
    <source>
        <dbReference type="ARBA" id="ARBA00004429"/>
    </source>
</evidence>
<dbReference type="FunFam" id="1.20.1640.10:FF:000001">
    <property type="entry name" value="Efflux pump membrane transporter"/>
    <property type="match status" value="1"/>
</dbReference>
<dbReference type="PRINTS" id="PR00702">
    <property type="entry name" value="ACRIFLAVINRP"/>
</dbReference>
<feature type="transmembrane region" description="Helical" evidence="8">
    <location>
        <begin position="333"/>
        <end position="352"/>
    </location>
</feature>
<evidence type="ECO:0000313" key="9">
    <source>
        <dbReference type="EMBL" id="CRO24391.1"/>
    </source>
</evidence>
<feature type="transmembrane region" description="Helical" evidence="8">
    <location>
        <begin position="977"/>
        <end position="1003"/>
    </location>
</feature>
<evidence type="ECO:0000256" key="8">
    <source>
        <dbReference type="SAM" id="Phobius"/>
    </source>
</evidence>
<dbReference type="Gene3D" id="1.20.1640.10">
    <property type="entry name" value="Multidrug efflux transporter AcrB transmembrane domain"/>
    <property type="match status" value="2"/>
</dbReference>